<feature type="domain" description="EAL" evidence="1">
    <location>
        <begin position="175"/>
        <end position="420"/>
    </location>
</feature>
<dbReference type="CDD" id="cd01948">
    <property type="entry name" value="EAL"/>
    <property type="match status" value="1"/>
</dbReference>
<gene>
    <name evidence="2" type="ORF">FOY51_16070</name>
</gene>
<reference evidence="2 3" key="1">
    <citation type="submission" date="2019-07" db="EMBL/GenBank/DDBJ databases">
        <title>Rhodococcus cavernicolus sp. nov., isolated from a cave.</title>
        <authorList>
            <person name="Lee S.D."/>
        </authorList>
    </citation>
    <scope>NUCLEOTIDE SEQUENCE [LARGE SCALE GENOMIC DNA]</scope>
    <source>
        <strain evidence="2 3">C1-24</strain>
    </source>
</reference>
<dbReference type="GO" id="GO:0071111">
    <property type="term" value="F:cyclic-guanylate-specific phosphodiesterase activity"/>
    <property type="evidence" value="ECO:0007669"/>
    <property type="project" value="InterPro"/>
</dbReference>
<dbReference type="PROSITE" id="PS50883">
    <property type="entry name" value="EAL"/>
    <property type="match status" value="1"/>
</dbReference>
<dbReference type="EMBL" id="VLNY01000007">
    <property type="protein sequence ID" value="KAA0021909.1"/>
    <property type="molecule type" value="Genomic_DNA"/>
</dbReference>
<dbReference type="AlphaFoldDB" id="A0A5A7S9H8"/>
<proteinExistence type="predicted"/>
<dbReference type="PANTHER" id="PTHR33121:SF70">
    <property type="entry name" value="SIGNALING PROTEIN YKOW"/>
    <property type="match status" value="1"/>
</dbReference>
<comment type="caution">
    <text evidence="2">The sequence shown here is derived from an EMBL/GenBank/DDBJ whole genome shotgun (WGS) entry which is preliminary data.</text>
</comment>
<dbReference type="InterPro" id="IPR050706">
    <property type="entry name" value="Cyclic-di-GMP_PDE-like"/>
</dbReference>
<dbReference type="InterPro" id="IPR001633">
    <property type="entry name" value="EAL_dom"/>
</dbReference>
<sequence length="420" mass="46365">MTPRDELVIARAQQARRQHQLVEHYLFDDAHERLDATAALTAKALGFPFAQINILDEFYLHTIARHRFGGLDTMPRDQTMCQFTIEMPNRILAVGDLQADPRFNHLEGVVEGVVRSYVGVALTGREGERVGTLCVFDSDVRTIDATQLEWITQFGVIVEDQLERVRRATERQIGDTVATASLSAGIENGEIVPWYQPVVDLDTGHTVAYEALARWIRPDNEVEDPRRFLPLAEDSDLVLDLDHAILRQALADLRTFRVARPDLRVNVNISTRHLEIDGGAAALHQIVRAAEIPPDAVNLELTETRSLYVGNQVIAAVAELRGHGFGVVLDDFGSGWSSLDRLLYLDITGFKIDQAVTAALGTPVADALARGLAVLANDLNLDTTIEGVTTQQQRELAKSFGCRAAQGYLWTHPIPASVIG</sequence>
<dbReference type="SUPFAM" id="SSF55781">
    <property type="entry name" value="GAF domain-like"/>
    <property type="match status" value="1"/>
</dbReference>
<protein>
    <submittedName>
        <fullName evidence="2">EAL domain-containing protein</fullName>
    </submittedName>
</protein>
<dbReference type="RefSeq" id="WP_149431272.1">
    <property type="nucleotide sequence ID" value="NZ_VLNY01000007.1"/>
</dbReference>
<dbReference type="InterPro" id="IPR035919">
    <property type="entry name" value="EAL_sf"/>
</dbReference>
<dbReference type="Pfam" id="PF00563">
    <property type="entry name" value="EAL"/>
    <property type="match status" value="1"/>
</dbReference>
<dbReference type="Gene3D" id="3.20.20.450">
    <property type="entry name" value="EAL domain"/>
    <property type="match status" value="1"/>
</dbReference>
<keyword evidence="3" id="KW-1185">Reference proteome</keyword>
<evidence type="ECO:0000313" key="2">
    <source>
        <dbReference type="EMBL" id="KAA0021909.1"/>
    </source>
</evidence>
<dbReference type="OrthoDB" id="23692at2"/>
<dbReference type="Gene3D" id="3.30.450.40">
    <property type="match status" value="1"/>
</dbReference>
<organism evidence="2 3">
    <name type="scientific">Antrihabitans cavernicola</name>
    <dbReference type="NCBI Taxonomy" id="2495913"/>
    <lineage>
        <taxon>Bacteria</taxon>
        <taxon>Bacillati</taxon>
        <taxon>Actinomycetota</taxon>
        <taxon>Actinomycetes</taxon>
        <taxon>Mycobacteriales</taxon>
        <taxon>Nocardiaceae</taxon>
        <taxon>Antrihabitans</taxon>
    </lineage>
</organism>
<name>A0A5A7S9H8_9NOCA</name>
<dbReference type="PANTHER" id="PTHR33121">
    <property type="entry name" value="CYCLIC DI-GMP PHOSPHODIESTERASE PDEF"/>
    <property type="match status" value="1"/>
</dbReference>
<dbReference type="SUPFAM" id="SSF141868">
    <property type="entry name" value="EAL domain-like"/>
    <property type="match status" value="1"/>
</dbReference>
<dbReference type="Proteomes" id="UP000322244">
    <property type="component" value="Unassembled WGS sequence"/>
</dbReference>
<accession>A0A5A7S9H8</accession>
<dbReference type="SMART" id="SM00052">
    <property type="entry name" value="EAL"/>
    <property type="match status" value="1"/>
</dbReference>
<dbReference type="InterPro" id="IPR029016">
    <property type="entry name" value="GAF-like_dom_sf"/>
</dbReference>
<evidence type="ECO:0000313" key="3">
    <source>
        <dbReference type="Proteomes" id="UP000322244"/>
    </source>
</evidence>
<evidence type="ECO:0000259" key="1">
    <source>
        <dbReference type="PROSITE" id="PS50883"/>
    </source>
</evidence>